<dbReference type="InParanoid" id="A0A080WNR3"/>
<dbReference type="VEuPathDB" id="FungiDB:TERG_12270"/>
<name>A0A080WNR3_TRIRC</name>
<feature type="compositionally biased region" description="Polar residues" evidence="1">
    <location>
        <begin position="43"/>
        <end position="53"/>
    </location>
</feature>
<keyword evidence="3" id="KW-1185">Reference proteome</keyword>
<evidence type="ECO:0000313" key="2">
    <source>
        <dbReference type="EMBL" id="KFL61925.1"/>
    </source>
</evidence>
<sequence length="125" mass="13666">MRVIQLVHRQPRCEGTMNPPIIGPAMGPKKVAAQKPAAAIPRSTGSQRSTKAPPTTARVTEPKAPIKNRQMRIVARFCATATGIWNMAEMVKQTSIGSRRPYTSERGPQIIGPRANPFSIPLVWV</sequence>
<dbReference type="AlphaFoldDB" id="A0A080WNR3"/>
<feature type="compositionally biased region" description="Low complexity" evidence="1">
    <location>
        <begin position="28"/>
        <end position="41"/>
    </location>
</feature>
<dbReference type="HOGENOM" id="CLU_1994252_0_0_1"/>
<evidence type="ECO:0000256" key="1">
    <source>
        <dbReference type="SAM" id="MobiDB-lite"/>
    </source>
</evidence>
<proteinExistence type="predicted"/>
<reference evidence="3" key="1">
    <citation type="journal article" date="2012" name="MBio">
        <title>Comparative genome analysis of Trichophyton rubrum and related dermatophytes reveals candidate genes involved in infection.</title>
        <authorList>
            <person name="Martinez D.A."/>
            <person name="Oliver B.G."/>
            <person name="Graeser Y."/>
            <person name="Goldberg J.M."/>
            <person name="Li W."/>
            <person name="Martinez-Rossi N.M."/>
            <person name="Monod M."/>
            <person name="Shelest E."/>
            <person name="Barton R.C."/>
            <person name="Birch E."/>
            <person name="Brakhage A.A."/>
            <person name="Chen Z."/>
            <person name="Gurr S.J."/>
            <person name="Heiman D."/>
            <person name="Heitman J."/>
            <person name="Kosti I."/>
            <person name="Rossi A."/>
            <person name="Saif S."/>
            <person name="Samalova M."/>
            <person name="Saunders C.W."/>
            <person name="Shea T."/>
            <person name="Summerbell R.C."/>
            <person name="Xu J."/>
            <person name="Young S."/>
            <person name="Zeng Q."/>
            <person name="Birren B.W."/>
            <person name="Cuomo C.A."/>
            <person name="White T.C."/>
        </authorList>
    </citation>
    <scope>NUCLEOTIDE SEQUENCE [LARGE SCALE GENOMIC DNA]</scope>
    <source>
        <strain evidence="3">ATCC MYA-4607 / CBS 118892</strain>
    </source>
</reference>
<dbReference type="EMBL" id="GG700652">
    <property type="protein sequence ID" value="KFL61925.1"/>
    <property type="molecule type" value="Genomic_DNA"/>
</dbReference>
<dbReference type="GeneID" id="71777507"/>
<organism evidence="2 3">
    <name type="scientific">Trichophyton rubrum (strain ATCC MYA-4607 / CBS 118892)</name>
    <name type="common">Athlete's foot fungus</name>
    <dbReference type="NCBI Taxonomy" id="559305"/>
    <lineage>
        <taxon>Eukaryota</taxon>
        <taxon>Fungi</taxon>
        <taxon>Dikarya</taxon>
        <taxon>Ascomycota</taxon>
        <taxon>Pezizomycotina</taxon>
        <taxon>Eurotiomycetes</taxon>
        <taxon>Eurotiomycetidae</taxon>
        <taxon>Onygenales</taxon>
        <taxon>Arthrodermataceae</taxon>
        <taxon>Trichophyton</taxon>
    </lineage>
</organism>
<gene>
    <name evidence="2" type="ORF">TERG_12270</name>
</gene>
<accession>A0A080WNR3</accession>
<protein>
    <submittedName>
        <fullName evidence="2">Uncharacterized protein</fullName>
    </submittedName>
</protein>
<feature type="region of interest" description="Disordered" evidence="1">
    <location>
        <begin position="15"/>
        <end position="66"/>
    </location>
</feature>
<dbReference type="Proteomes" id="UP000008864">
    <property type="component" value="Unassembled WGS sequence"/>
</dbReference>
<evidence type="ECO:0000313" key="3">
    <source>
        <dbReference type="Proteomes" id="UP000008864"/>
    </source>
</evidence>
<dbReference type="RefSeq" id="XP_047606570.1">
    <property type="nucleotide sequence ID" value="XM_047751251.1"/>
</dbReference>